<protein>
    <recommendedName>
        <fullName evidence="3">DUF2786 domain-containing protein</fullName>
    </recommendedName>
</protein>
<sequence length="201" mass="23756">MNEQLKDKISKIYEIVKRGTTEGEKIAAEIALNKLLKKHDLTDEFIKTMHLKEYEFKYATNLDLQLFIQLHKFFFKEKEFNAYKSTLGRKSIFLSLDYIDWVLLSSSFEYFKPHMNSEFRKFCLPLIKRCKTTKTKNARRAKLQDVFFGQYVMKSKIYHKEQIGTIDLSKLSEKELADREQLSKIEGGSYSTQITTGLYLE</sequence>
<evidence type="ECO:0008006" key="3">
    <source>
        <dbReference type="Google" id="ProtNLM"/>
    </source>
</evidence>
<dbReference type="RefSeq" id="WP_290263750.1">
    <property type="nucleotide sequence ID" value="NZ_JAUFQQ010000003.1"/>
</dbReference>
<dbReference type="Proteomes" id="UP001589589">
    <property type="component" value="Unassembled WGS sequence"/>
</dbReference>
<comment type="caution">
    <text evidence="1">The sequence shown here is derived from an EMBL/GenBank/DDBJ whole genome shotgun (WGS) entry which is preliminary data.</text>
</comment>
<gene>
    <name evidence="1" type="ORF">ACFFUQ_16335</name>
</gene>
<keyword evidence="2" id="KW-1185">Reference proteome</keyword>
<evidence type="ECO:0000313" key="1">
    <source>
        <dbReference type="EMBL" id="MFB9065590.1"/>
    </source>
</evidence>
<organism evidence="1 2">
    <name type="scientific">Flavobacterium branchiarum</name>
    <dbReference type="NCBI Taxonomy" id="1114870"/>
    <lineage>
        <taxon>Bacteria</taxon>
        <taxon>Pseudomonadati</taxon>
        <taxon>Bacteroidota</taxon>
        <taxon>Flavobacteriia</taxon>
        <taxon>Flavobacteriales</taxon>
        <taxon>Flavobacteriaceae</taxon>
        <taxon>Flavobacterium</taxon>
    </lineage>
</organism>
<proteinExistence type="predicted"/>
<accession>A0ABV5FPW0</accession>
<name>A0ABV5FPW0_9FLAO</name>
<evidence type="ECO:0000313" key="2">
    <source>
        <dbReference type="Proteomes" id="UP001589589"/>
    </source>
</evidence>
<reference evidence="1 2" key="1">
    <citation type="submission" date="2024-09" db="EMBL/GenBank/DDBJ databases">
        <authorList>
            <person name="Sun Q."/>
            <person name="Mori K."/>
        </authorList>
    </citation>
    <scope>NUCLEOTIDE SEQUENCE [LARGE SCALE GENOMIC DNA]</scope>
    <source>
        <strain evidence="1 2">CECT 7908</strain>
    </source>
</reference>
<dbReference type="EMBL" id="JBHMEX010000054">
    <property type="protein sequence ID" value="MFB9065590.1"/>
    <property type="molecule type" value="Genomic_DNA"/>
</dbReference>